<accession>A0ABP9M0S5</accession>
<gene>
    <name evidence="2" type="ORF">GCM10023210_10750</name>
</gene>
<reference evidence="3" key="1">
    <citation type="journal article" date="2019" name="Int. J. Syst. Evol. Microbiol.">
        <title>The Global Catalogue of Microorganisms (GCM) 10K type strain sequencing project: providing services to taxonomists for standard genome sequencing and annotation.</title>
        <authorList>
            <consortium name="The Broad Institute Genomics Platform"/>
            <consortium name="The Broad Institute Genome Sequencing Center for Infectious Disease"/>
            <person name="Wu L."/>
            <person name="Ma J."/>
        </authorList>
    </citation>
    <scope>NUCLEOTIDE SEQUENCE [LARGE SCALE GENOMIC DNA]</scope>
    <source>
        <strain evidence="3">JCM 18019</strain>
    </source>
</reference>
<sequence>MTNFENSDLQIVTTKARADKAINSLKGLLLGIISDDIIDAKEMEELRLWAQEHYDLVNRNPFREFMILIENTASNEIPTKEAVEDLYWLCQKYEHNSIYYNGITSDLQLLQGIFHGILADGILSDEEIFKLHDWLSENKHLSSYYPYDEIRSLVLSIVEDKIITEDERTVLTAFIKQFVEIKNTEVAQKIERDTADVNITGICAVNPEIIFDGKTFCVTGILNRGSRSELQKAIQDQGGISVNSISKKTDYLIIGSTNNACWSYSCYGRKVEKALELRKSGHTIVLIHEADIFSAIDGKTFTEISPVNNEIPMINSTSFRDDSIIDVSGNADIPIDFGVNFPIQENISINIVNQNTNPTTESWKIGKKYTRKLNLNEEQIKLLDKLSFANNVFNEIEYCKIQIVKQFLRTVEYLYQNCIPVNKSYATVIDELSEIIVVLQYNYKKESLNYKYTFDSVQTEIFNHILKLCENNVREVYGIKRKINTDFNYNNSDILDKYNKKIVSKIEVFLVENQFQVLDADYKTNIILNETNTNRWKTKFDVIKEDYSNSIAFEREIFRLAEVNVKNPSLDTIFFEASKFVSGLDKNCALRLYIHYLDKDLNSSKFSKKQLTQTIQKSLFSTAEQLNDFEKILSEFVVTRNLETAIEKVNQIYLPKRKKITIDAEAIKNIQSQHSETADILGRLLDDDFEDENTSIKAEETINKDELTINITNKKPEPQISKYLEELGLTDIQKEVLDSFEKQSFTILQTDFEEFIKSKNMFAGSTIESINEKCYEILDDILIEEEDEYFTINTDYYKKLLNND</sequence>
<proteinExistence type="predicted"/>
<evidence type="ECO:0000313" key="2">
    <source>
        <dbReference type="EMBL" id="GAA5087717.1"/>
    </source>
</evidence>
<comment type="caution">
    <text evidence="2">The sequence shown here is derived from an EMBL/GenBank/DDBJ whole genome shotgun (WGS) entry which is preliminary data.</text>
</comment>
<dbReference type="InterPro" id="IPR001357">
    <property type="entry name" value="BRCT_dom"/>
</dbReference>
<dbReference type="Pfam" id="PF15615">
    <property type="entry name" value="TerB_C"/>
    <property type="match status" value="1"/>
</dbReference>
<evidence type="ECO:0000313" key="3">
    <source>
        <dbReference type="Proteomes" id="UP001500353"/>
    </source>
</evidence>
<dbReference type="InterPro" id="IPR028932">
    <property type="entry name" value="TerB-C"/>
</dbReference>
<name>A0ABP9M0S5_9FLAO</name>
<dbReference type="SMART" id="SM00292">
    <property type="entry name" value="BRCT"/>
    <property type="match status" value="1"/>
</dbReference>
<dbReference type="Gene3D" id="3.40.50.10190">
    <property type="entry name" value="BRCT domain"/>
    <property type="match status" value="1"/>
</dbReference>
<dbReference type="CDD" id="cd17748">
    <property type="entry name" value="BRCT_DNA_ligase_like"/>
    <property type="match status" value="1"/>
</dbReference>
<dbReference type="RefSeq" id="WP_345200820.1">
    <property type="nucleotide sequence ID" value="NZ_BAABHX010000002.1"/>
</dbReference>
<organism evidence="2 3">
    <name type="scientific">Chryseobacterium ginsengisoli</name>
    <dbReference type="NCBI Taxonomy" id="363853"/>
    <lineage>
        <taxon>Bacteria</taxon>
        <taxon>Pseudomonadati</taxon>
        <taxon>Bacteroidota</taxon>
        <taxon>Flavobacteriia</taxon>
        <taxon>Flavobacteriales</taxon>
        <taxon>Weeksellaceae</taxon>
        <taxon>Chryseobacterium group</taxon>
        <taxon>Chryseobacterium</taxon>
    </lineage>
</organism>
<dbReference type="Pfam" id="PF00533">
    <property type="entry name" value="BRCT"/>
    <property type="match status" value="1"/>
</dbReference>
<dbReference type="PROSITE" id="PS50172">
    <property type="entry name" value="BRCT"/>
    <property type="match status" value="1"/>
</dbReference>
<dbReference type="InterPro" id="IPR036420">
    <property type="entry name" value="BRCT_dom_sf"/>
</dbReference>
<dbReference type="SUPFAM" id="SSF52113">
    <property type="entry name" value="BRCT domain"/>
    <property type="match status" value="1"/>
</dbReference>
<keyword evidence="3" id="KW-1185">Reference proteome</keyword>
<dbReference type="EMBL" id="BAABHX010000002">
    <property type="protein sequence ID" value="GAA5087717.1"/>
    <property type="molecule type" value="Genomic_DNA"/>
</dbReference>
<dbReference type="Proteomes" id="UP001500353">
    <property type="component" value="Unassembled WGS sequence"/>
</dbReference>
<protein>
    <recommendedName>
        <fullName evidence="1">BRCT domain-containing protein</fullName>
    </recommendedName>
</protein>
<feature type="domain" description="BRCT" evidence="1">
    <location>
        <begin position="206"/>
        <end position="296"/>
    </location>
</feature>
<evidence type="ECO:0000259" key="1">
    <source>
        <dbReference type="PROSITE" id="PS50172"/>
    </source>
</evidence>